<accession>A0A2J6Q3N8</accession>
<protein>
    <submittedName>
        <fullName evidence="3">Uncharacterized protein</fullName>
    </submittedName>
</protein>
<gene>
    <name evidence="3" type="ORF">NA56DRAFT_704088</name>
</gene>
<keyword evidence="2" id="KW-0472">Membrane</keyword>
<keyword evidence="4" id="KW-1185">Reference proteome</keyword>
<dbReference type="Proteomes" id="UP000235672">
    <property type="component" value="Unassembled WGS sequence"/>
</dbReference>
<feature type="region of interest" description="Disordered" evidence="1">
    <location>
        <begin position="326"/>
        <end position="349"/>
    </location>
</feature>
<evidence type="ECO:0000256" key="1">
    <source>
        <dbReference type="SAM" id="MobiDB-lite"/>
    </source>
</evidence>
<evidence type="ECO:0000256" key="2">
    <source>
        <dbReference type="SAM" id="Phobius"/>
    </source>
</evidence>
<proteinExistence type="predicted"/>
<feature type="transmembrane region" description="Helical" evidence="2">
    <location>
        <begin position="253"/>
        <end position="275"/>
    </location>
</feature>
<feature type="region of interest" description="Disordered" evidence="1">
    <location>
        <begin position="25"/>
        <end position="50"/>
    </location>
</feature>
<dbReference type="AlphaFoldDB" id="A0A2J6Q3N8"/>
<name>A0A2J6Q3N8_9HELO</name>
<dbReference type="EMBL" id="KZ613483">
    <property type="protein sequence ID" value="PMD20856.1"/>
    <property type="molecule type" value="Genomic_DNA"/>
</dbReference>
<evidence type="ECO:0000313" key="4">
    <source>
        <dbReference type="Proteomes" id="UP000235672"/>
    </source>
</evidence>
<reference evidence="3 4" key="1">
    <citation type="submission" date="2016-05" db="EMBL/GenBank/DDBJ databases">
        <title>A degradative enzymes factory behind the ericoid mycorrhizal symbiosis.</title>
        <authorList>
            <consortium name="DOE Joint Genome Institute"/>
            <person name="Martino E."/>
            <person name="Morin E."/>
            <person name="Grelet G."/>
            <person name="Kuo A."/>
            <person name="Kohler A."/>
            <person name="Daghino S."/>
            <person name="Barry K."/>
            <person name="Choi C."/>
            <person name="Cichocki N."/>
            <person name="Clum A."/>
            <person name="Copeland A."/>
            <person name="Hainaut M."/>
            <person name="Haridas S."/>
            <person name="Labutti K."/>
            <person name="Lindquist E."/>
            <person name="Lipzen A."/>
            <person name="Khouja H.-R."/>
            <person name="Murat C."/>
            <person name="Ohm R."/>
            <person name="Olson A."/>
            <person name="Spatafora J."/>
            <person name="Veneault-Fourrey C."/>
            <person name="Henrissat B."/>
            <person name="Grigoriev I."/>
            <person name="Martin F."/>
            <person name="Perotto S."/>
        </authorList>
    </citation>
    <scope>NUCLEOTIDE SEQUENCE [LARGE SCALE GENOMIC DNA]</scope>
    <source>
        <strain evidence="3 4">UAMH 7357</strain>
    </source>
</reference>
<keyword evidence="2" id="KW-0812">Transmembrane</keyword>
<evidence type="ECO:0000313" key="3">
    <source>
        <dbReference type="EMBL" id="PMD20856.1"/>
    </source>
</evidence>
<keyword evidence="2" id="KW-1133">Transmembrane helix</keyword>
<organism evidence="3 4">
    <name type="scientific">Hyaloscypha hepaticicola</name>
    <dbReference type="NCBI Taxonomy" id="2082293"/>
    <lineage>
        <taxon>Eukaryota</taxon>
        <taxon>Fungi</taxon>
        <taxon>Dikarya</taxon>
        <taxon>Ascomycota</taxon>
        <taxon>Pezizomycotina</taxon>
        <taxon>Leotiomycetes</taxon>
        <taxon>Helotiales</taxon>
        <taxon>Hyaloscyphaceae</taxon>
        <taxon>Hyaloscypha</taxon>
    </lineage>
</organism>
<sequence>MTIFPSSVDRVQMKLAEPRRAFAPKSVAYGGSDPEKEIGGQTDPNLQKPGDVMKAGIKASPIHRNTEQPLSLRYKPQVLKAAETKSDTGKYMTTLGAEIQAINCSKRVKPILHALLAGRIPWLFTPEPRAFIPIEQALASWAWALLTKSKRLSATFTSDPHQNQLQKVSHIAALRWKTLFNSGEQGFQPSSMGSSPMHKPWECGRTPLKFHLVQILFKQEEASANPSGRVRKAPMGIFCDTCLMYLKDEATRIAIAGLLIVVQSSINCLIVFGGFSSGDSNYKSAEGFMRVADSASQSTGIPLGQSADLISLFSYALVKQFRNPAPSAQVGPSSTPPVLKSQRHGSGFSPARMLSRKERAQAAFPALVKQVCQGFTEVGTGQHWAHPV</sequence>